<dbReference type="VEuPathDB" id="FungiDB:YALI1_D26730g"/>
<gene>
    <name evidence="15" type="ORF">YALI1_D26730g</name>
</gene>
<evidence type="ECO:0000256" key="13">
    <source>
        <dbReference type="PIRNR" id="PIRNR037871"/>
    </source>
</evidence>
<keyword evidence="8" id="KW-0809">Transit peptide</keyword>
<dbReference type="KEGG" id="yli:2910277"/>
<comment type="function">
    <text evidence="13">Essential component of the PAM complex, a complex required for the translocation of transit peptide-containing proteins from the inner membrane into the mitochondrial matrix in an ATP-dependent manner.</text>
</comment>
<evidence type="ECO:0000256" key="12">
    <source>
        <dbReference type="ARBA" id="ARBA00074309"/>
    </source>
</evidence>
<dbReference type="PANTHER" id="PTHR10721:SF1">
    <property type="entry name" value="MITOCHONDRIAL IMPORT INNER MEMBRANE TRANSLOCASE SUBUNIT TIM44"/>
    <property type="match status" value="1"/>
</dbReference>
<keyword evidence="3 13" id="KW-0813">Transport</keyword>
<evidence type="ECO:0000259" key="14">
    <source>
        <dbReference type="SMART" id="SM00978"/>
    </source>
</evidence>
<keyword evidence="7 13" id="KW-0653">Protein transport</keyword>
<comment type="similarity">
    <text evidence="2 13">Belongs to the Tim44 family.</text>
</comment>
<evidence type="ECO:0000256" key="2">
    <source>
        <dbReference type="ARBA" id="ARBA00009597"/>
    </source>
</evidence>
<keyword evidence="6" id="KW-0067">ATP-binding</keyword>
<evidence type="ECO:0000256" key="5">
    <source>
        <dbReference type="ARBA" id="ARBA00022792"/>
    </source>
</evidence>
<evidence type="ECO:0000256" key="9">
    <source>
        <dbReference type="ARBA" id="ARBA00023010"/>
    </source>
</evidence>
<dbReference type="VEuPathDB" id="FungiDB:YALI0_D21142g"/>
<evidence type="ECO:0000256" key="4">
    <source>
        <dbReference type="ARBA" id="ARBA00022741"/>
    </source>
</evidence>
<dbReference type="Gene3D" id="3.10.450.240">
    <property type="match status" value="1"/>
</dbReference>
<keyword evidence="5 13" id="KW-0999">Mitochondrion inner membrane</keyword>
<dbReference type="SMART" id="SM00978">
    <property type="entry name" value="Tim44"/>
    <property type="match status" value="1"/>
</dbReference>
<dbReference type="InterPro" id="IPR039544">
    <property type="entry name" value="Tim44-like"/>
</dbReference>
<comment type="subcellular location">
    <subcellularLocation>
        <location evidence="1">Mitochondrion inner membrane</location>
        <topology evidence="1">Peripheral membrane protein</topology>
    </subcellularLocation>
</comment>
<dbReference type="GO" id="GO:0030150">
    <property type="term" value="P:protein import into mitochondrial matrix"/>
    <property type="evidence" value="ECO:0007669"/>
    <property type="project" value="InterPro"/>
</dbReference>
<dbReference type="GeneID" id="2910277"/>
<dbReference type="InterPro" id="IPR007379">
    <property type="entry name" value="Tim44-like_dom"/>
</dbReference>
<dbReference type="PIRSF" id="PIRSF037871">
    <property type="entry name" value="TIM44"/>
    <property type="match status" value="1"/>
</dbReference>
<evidence type="ECO:0000256" key="1">
    <source>
        <dbReference type="ARBA" id="ARBA00004637"/>
    </source>
</evidence>
<keyword evidence="11 13" id="KW-0472">Membrane</keyword>
<evidence type="ECO:0000256" key="8">
    <source>
        <dbReference type="ARBA" id="ARBA00022946"/>
    </source>
</evidence>
<keyword evidence="4" id="KW-0547">Nucleotide-binding</keyword>
<dbReference type="SUPFAM" id="SSF54427">
    <property type="entry name" value="NTF2-like"/>
    <property type="match status" value="1"/>
</dbReference>
<dbReference type="FunFam" id="3.10.450.240:FF:000002">
    <property type="entry name" value="Mitochondrial import inner membrane translocase subunit TIM44"/>
    <property type="match status" value="1"/>
</dbReference>
<protein>
    <recommendedName>
        <fullName evidence="12 13">Mitochondrial import inner membrane translocase subunit TIM44</fullName>
    </recommendedName>
</protein>
<dbReference type="eggNOG" id="KOG2580">
    <property type="taxonomic scope" value="Eukaryota"/>
</dbReference>
<dbReference type="InterPro" id="IPR032710">
    <property type="entry name" value="NTF2-like_dom_sf"/>
</dbReference>
<evidence type="ECO:0000256" key="3">
    <source>
        <dbReference type="ARBA" id="ARBA00022448"/>
    </source>
</evidence>
<accession>A0A1D8NFI8</accession>
<dbReference type="RefSeq" id="XP_503101.2">
    <property type="nucleotide sequence ID" value="XM_503101.3"/>
</dbReference>
<dbReference type="PANTHER" id="PTHR10721">
    <property type="entry name" value="MITOCHONDRIAL IMPORT INNER MEMBRANE TRANSLOCASE SUBUNIT TIM44"/>
    <property type="match status" value="1"/>
</dbReference>
<feature type="domain" description="Tim44-like" evidence="14">
    <location>
        <begin position="311"/>
        <end position="465"/>
    </location>
</feature>
<dbReference type="GO" id="GO:0051087">
    <property type="term" value="F:protein-folding chaperone binding"/>
    <property type="evidence" value="ECO:0007669"/>
    <property type="project" value="InterPro"/>
</dbReference>
<proteinExistence type="inferred from homology"/>
<dbReference type="Proteomes" id="UP000182444">
    <property type="component" value="Chromosome 1D"/>
</dbReference>
<dbReference type="GO" id="GO:0005524">
    <property type="term" value="F:ATP binding"/>
    <property type="evidence" value="ECO:0007669"/>
    <property type="project" value="UniProtKB-KW"/>
</dbReference>
<dbReference type="Pfam" id="PF04280">
    <property type="entry name" value="Tim44"/>
    <property type="match status" value="1"/>
</dbReference>
<evidence type="ECO:0000313" key="16">
    <source>
        <dbReference type="Proteomes" id="UP000182444"/>
    </source>
</evidence>
<dbReference type="AlphaFoldDB" id="A0A1D8NFI8"/>
<evidence type="ECO:0000256" key="6">
    <source>
        <dbReference type="ARBA" id="ARBA00022840"/>
    </source>
</evidence>
<reference evidence="15 16" key="1">
    <citation type="journal article" date="2016" name="PLoS ONE">
        <title>Sequence Assembly of Yarrowia lipolytica Strain W29/CLIB89 Shows Transposable Element Diversity.</title>
        <authorList>
            <person name="Magnan C."/>
            <person name="Yu J."/>
            <person name="Chang I."/>
            <person name="Jahn E."/>
            <person name="Kanomata Y."/>
            <person name="Wu J."/>
            <person name="Zeller M."/>
            <person name="Oakes M."/>
            <person name="Baldi P."/>
            <person name="Sandmeyer S."/>
        </authorList>
    </citation>
    <scope>NUCLEOTIDE SEQUENCE [LARGE SCALE GENOMIC DNA]</scope>
    <source>
        <strain evidence="16">CLIB89(W29)</strain>
    </source>
</reference>
<evidence type="ECO:0000313" key="15">
    <source>
        <dbReference type="EMBL" id="AOW04400.1"/>
    </source>
</evidence>
<evidence type="ECO:0000256" key="10">
    <source>
        <dbReference type="ARBA" id="ARBA00023128"/>
    </source>
</evidence>
<organism evidence="15 16">
    <name type="scientific">Yarrowia lipolytica</name>
    <name type="common">Candida lipolytica</name>
    <dbReference type="NCBI Taxonomy" id="4952"/>
    <lineage>
        <taxon>Eukaryota</taxon>
        <taxon>Fungi</taxon>
        <taxon>Dikarya</taxon>
        <taxon>Ascomycota</taxon>
        <taxon>Saccharomycotina</taxon>
        <taxon>Dipodascomycetes</taxon>
        <taxon>Dipodascales</taxon>
        <taxon>Dipodascales incertae sedis</taxon>
        <taxon>Yarrowia</taxon>
    </lineage>
</organism>
<keyword evidence="10 13" id="KW-0496">Mitochondrion</keyword>
<dbReference type="EMBL" id="CP017556">
    <property type="protein sequence ID" value="AOW04400.1"/>
    <property type="molecule type" value="Genomic_DNA"/>
</dbReference>
<evidence type="ECO:0000256" key="11">
    <source>
        <dbReference type="ARBA" id="ARBA00023136"/>
    </source>
</evidence>
<dbReference type="GO" id="GO:0005743">
    <property type="term" value="C:mitochondrial inner membrane"/>
    <property type="evidence" value="ECO:0007669"/>
    <property type="project" value="UniProtKB-SubCell"/>
</dbReference>
<evidence type="ECO:0000256" key="7">
    <source>
        <dbReference type="ARBA" id="ARBA00022927"/>
    </source>
</evidence>
<sequence length="472" mass="52398">MFSDPLHLHSIGRCKTLLARGYKLLEGPKHPFLQSEISVHFFTSTTTTIYHHSTMLRARQCLQVAKPASTRWFSASSALGKKDQTPMQVFMDTFKKEWGKSKELQDNIKALNDETGRMAESETFKRAKAAYANAQKGSSATSKQLKKAAGAVGSAAGAAWNSPVGQATRKGINVTADTLDKAAEPIRKTKAYKDIKDVIDDGSSIRYGGFEDKGSRRSRRMAEQQARIEEELRTGVKTGPVMPNEEAGSDLVVHATARASNRRMPKFDENSVIGKTGKGVASWWEESDNGFIATLRAVTSKVGRLFDETEAGKVIRMFKLMDPSFNQDQFMKTTREYIIPEVLEAWVTGDGETLKMWLSEAPYNIWATQTKQYTEQGLFADGKILDIRGVDIMSAKVLPPSDVPVYVISCRAQEVHLYRKAKTGELAAGTEDNIQQSTYVMVLTRVPEDMGNPETGGWKILEMVRGASRSWT</sequence>
<name>A0A1D8NFI8_YARLL</name>
<dbReference type="InterPro" id="IPR017303">
    <property type="entry name" value="Tim44"/>
</dbReference>
<keyword evidence="9 13" id="KW-0811">Translocation</keyword>